<gene>
    <name evidence="1" type="ORF">OWV82_005600</name>
</gene>
<evidence type="ECO:0000313" key="2">
    <source>
        <dbReference type="Proteomes" id="UP001164539"/>
    </source>
</evidence>
<evidence type="ECO:0000313" key="1">
    <source>
        <dbReference type="EMBL" id="KAJ4722030.1"/>
    </source>
</evidence>
<sequence length="442" mass="48823">MECFGDSGLATVGCTLRKKRNGVPRRPHSDFRTLLHSFTFLPQSNQCIGSGSNEGNQNVNDTIVGSDGLGSENKLKVKLKFGGVTHTIQTNSAVEYSPRHRQKQDKHSDYSFPSDKEKGDAIRRKDFSRSGSSFGKAHSLRGKSYGDTAFMNDMHESVRKSKRVPKRRALDVGFDGDDDDEDDELRYLGKLVAPKVAAGYEDKELSGIGREQGLDEDKDYVEEEEPTSDDEPGSKRKKLEKGPPDSFVDGRNESTPTTRNRALQAGKDILSGSCAALEFPNGLPPAPSKKQKEKLSEVEQQLKKAEAAQRRRIQSEKAAREAEAEAIRKILGQDSGRKKKEEKLKKQRDEAQGKAAKSNTLASNSVRWVFGPSGTVVIFSEDIGLPNIFNPAPCSYPPPREKCAGPNCTNAYKYRDSKSKLPLCSLQCYKALHGKMHPLIAC</sequence>
<dbReference type="Proteomes" id="UP001164539">
    <property type="component" value="Chromosome 3"/>
</dbReference>
<comment type="caution">
    <text evidence="1">The sequence shown here is derived from an EMBL/GenBank/DDBJ whole genome shotgun (WGS) entry which is preliminary data.</text>
</comment>
<organism evidence="1 2">
    <name type="scientific">Melia azedarach</name>
    <name type="common">Chinaberry tree</name>
    <dbReference type="NCBI Taxonomy" id="155640"/>
    <lineage>
        <taxon>Eukaryota</taxon>
        <taxon>Viridiplantae</taxon>
        <taxon>Streptophyta</taxon>
        <taxon>Embryophyta</taxon>
        <taxon>Tracheophyta</taxon>
        <taxon>Spermatophyta</taxon>
        <taxon>Magnoliopsida</taxon>
        <taxon>eudicotyledons</taxon>
        <taxon>Gunneridae</taxon>
        <taxon>Pentapetalae</taxon>
        <taxon>rosids</taxon>
        <taxon>malvids</taxon>
        <taxon>Sapindales</taxon>
        <taxon>Meliaceae</taxon>
        <taxon>Melia</taxon>
    </lineage>
</organism>
<keyword evidence="2" id="KW-1185">Reference proteome</keyword>
<name>A0ACC1YEF3_MELAZ</name>
<proteinExistence type="predicted"/>
<reference evidence="1 2" key="1">
    <citation type="journal article" date="2023" name="Science">
        <title>Complex scaffold remodeling in plant triterpene biosynthesis.</title>
        <authorList>
            <person name="De La Pena R."/>
            <person name="Hodgson H."/>
            <person name="Liu J.C."/>
            <person name="Stephenson M.J."/>
            <person name="Martin A.C."/>
            <person name="Owen C."/>
            <person name="Harkess A."/>
            <person name="Leebens-Mack J."/>
            <person name="Jimenez L.E."/>
            <person name="Osbourn A."/>
            <person name="Sattely E.S."/>
        </authorList>
    </citation>
    <scope>NUCLEOTIDE SEQUENCE [LARGE SCALE GENOMIC DNA]</scope>
    <source>
        <strain evidence="2">cv. JPN11</strain>
        <tissue evidence="1">Leaf</tissue>
    </source>
</reference>
<dbReference type="EMBL" id="CM051396">
    <property type="protein sequence ID" value="KAJ4722030.1"/>
    <property type="molecule type" value="Genomic_DNA"/>
</dbReference>
<accession>A0ACC1YEF3</accession>
<protein>
    <submittedName>
        <fullName evidence="1">HIT zinc finger,PAPA-1-like conserved region</fullName>
    </submittedName>
</protein>